<keyword evidence="2" id="KW-1185">Reference proteome</keyword>
<evidence type="ECO:0000313" key="2">
    <source>
        <dbReference type="Proteomes" id="UP001205919"/>
    </source>
</evidence>
<proteinExistence type="predicted"/>
<sequence>MKAEEKLTQLEDIFDMKAGTLKADTVLKTLKRWDSMSHLSLIVLMDEEYGKKLKPAQIKNFITVQDILDFMG</sequence>
<gene>
    <name evidence="1" type="ORF">NE630_09475</name>
</gene>
<dbReference type="EMBL" id="JANFYT010000018">
    <property type="protein sequence ID" value="MCQ4814657.1"/>
    <property type="molecule type" value="Genomic_DNA"/>
</dbReference>
<dbReference type="Proteomes" id="UP001205919">
    <property type="component" value="Unassembled WGS sequence"/>
</dbReference>
<comment type="caution">
    <text evidence="1">The sequence shown here is derived from an EMBL/GenBank/DDBJ whole genome shotgun (WGS) entry which is preliminary data.</text>
</comment>
<protein>
    <submittedName>
        <fullName evidence="1">Acyl carrier protein</fullName>
    </submittedName>
</protein>
<dbReference type="SUPFAM" id="SSF47336">
    <property type="entry name" value="ACP-like"/>
    <property type="match status" value="1"/>
</dbReference>
<reference evidence="1 2" key="1">
    <citation type="submission" date="2022-06" db="EMBL/GenBank/DDBJ databases">
        <title>Isolation of gut microbiota from human fecal samples.</title>
        <authorList>
            <person name="Pamer E.G."/>
            <person name="Barat B."/>
            <person name="Waligurski E."/>
            <person name="Medina S."/>
            <person name="Paddock L."/>
            <person name="Mostad J."/>
        </authorList>
    </citation>
    <scope>NUCLEOTIDE SEQUENCE [LARGE SCALE GENOMIC DNA]</scope>
    <source>
        <strain evidence="1 2">DFI.9.90</strain>
    </source>
</reference>
<organism evidence="1 2">
    <name type="scientific">Cloacibacillus evryensis</name>
    <dbReference type="NCBI Taxonomy" id="508460"/>
    <lineage>
        <taxon>Bacteria</taxon>
        <taxon>Thermotogati</taxon>
        <taxon>Synergistota</taxon>
        <taxon>Synergistia</taxon>
        <taxon>Synergistales</taxon>
        <taxon>Synergistaceae</taxon>
        <taxon>Cloacibacillus</taxon>
    </lineage>
</organism>
<dbReference type="AlphaFoldDB" id="A0AAW5K8L5"/>
<name>A0AAW5K8L5_9BACT</name>
<dbReference type="InterPro" id="IPR036736">
    <property type="entry name" value="ACP-like_sf"/>
</dbReference>
<dbReference type="Gene3D" id="1.10.1200.10">
    <property type="entry name" value="ACP-like"/>
    <property type="match status" value="1"/>
</dbReference>
<dbReference type="RefSeq" id="WP_256181990.1">
    <property type="nucleotide sequence ID" value="NZ_JANFYT010000018.1"/>
</dbReference>
<evidence type="ECO:0000313" key="1">
    <source>
        <dbReference type="EMBL" id="MCQ4814657.1"/>
    </source>
</evidence>
<accession>A0AAW5K8L5</accession>